<dbReference type="GO" id="GO:0032259">
    <property type="term" value="P:methylation"/>
    <property type="evidence" value="ECO:0007669"/>
    <property type="project" value="UniProtKB-KW"/>
</dbReference>
<dbReference type="InterPro" id="IPR013216">
    <property type="entry name" value="Methyltransf_11"/>
</dbReference>
<dbReference type="PANTHER" id="PTHR23028:SF131">
    <property type="entry name" value="BLR2367 PROTEIN"/>
    <property type="match status" value="1"/>
</dbReference>
<dbReference type="PANTHER" id="PTHR23028">
    <property type="entry name" value="ACETYLTRANSFERASE"/>
    <property type="match status" value="1"/>
</dbReference>
<evidence type="ECO:0000259" key="2">
    <source>
        <dbReference type="Pfam" id="PF01757"/>
    </source>
</evidence>
<dbReference type="SUPFAM" id="SSF53335">
    <property type="entry name" value="S-adenosyl-L-methionine-dependent methyltransferases"/>
    <property type="match status" value="1"/>
</dbReference>
<dbReference type="Proteomes" id="UP001184230">
    <property type="component" value="Unassembled WGS sequence"/>
</dbReference>
<feature type="domain" description="Acyltransferase 3" evidence="2">
    <location>
        <begin position="9"/>
        <end position="309"/>
    </location>
</feature>
<feature type="transmembrane region" description="Helical" evidence="1">
    <location>
        <begin position="74"/>
        <end position="98"/>
    </location>
</feature>
<dbReference type="InterPro" id="IPR002656">
    <property type="entry name" value="Acyl_transf_3_dom"/>
</dbReference>
<gene>
    <name evidence="4" type="ORF">J2739_005003</name>
</gene>
<feature type="transmembrane region" description="Helical" evidence="1">
    <location>
        <begin position="32"/>
        <end position="53"/>
    </location>
</feature>
<protein>
    <submittedName>
        <fullName evidence="4">Peptidoglycan/LPS O-acetylase OafA/YrhL/SAM-dependent methyltransferase</fullName>
    </submittedName>
</protein>
<feature type="transmembrane region" description="Helical" evidence="1">
    <location>
        <begin position="118"/>
        <end position="143"/>
    </location>
</feature>
<keyword evidence="1" id="KW-0812">Transmembrane</keyword>
<dbReference type="Pfam" id="PF01757">
    <property type="entry name" value="Acyl_transf_3"/>
    <property type="match status" value="1"/>
</dbReference>
<dbReference type="CDD" id="cd02440">
    <property type="entry name" value="AdoMet_MTases"/>
    <property type="match status" value="1"/>
</dbReference>
<dbReference type="RefSeq" id="WP_309906715.1">
    <property type="nucleotide sequence ID" value="NZ_JAVDRF010000015.1"/>
</dbReference>
<keyword evidence="1" id="KW-0472">Membrane</keyword>
<keyword evidence="4" id="KW-0808">Transferase</keyword>
<proteinExistence type="predicted"/>
<evidence type="ECO:0000313" key="4">
    <source>
        <dbReference type="EMBL" id="MDR6539207.1"/>
    </source>
</evidence>
<feature type="domain" description="Methyltransferase type 11" evidence="3">
    <location>
        <begin position="414"/>
        <end position="506"/>
    </location>
</feature>
<comment type="caution">
    <text evidence="4">The sequence shown here is derived from an EMBL/GenBank/DDBJ whole genome shotgun (WGS) entry which is preliminary data.</text>
</comment>
<evidence type="ECO:0000259" key="3">
    <source>
        <dbReference type="Pfam" id="PF08241"/>
    </source>
</evidence>
<dbReference type="GO" id="GO:0008168">
    <property type="term" value="F:methyltransferase activity"/>
    <property type="evidence" value="ECO:0007669"/>
    <property type="project" value="UniProtKB-KW"/>
</dbReference>
<keyword evidence="5" id="KW-1185">Reference proteome</keyword>
<feature type="transmembrane region" description="Helical" evidence="1">
    <location>
        <begin position="208"/>
        <end position="227"/>
    </location>
</feature>
<feature type="transmembrane region" description="Helical" evidence="1">
    <location>
        <begin position="297"/>
        <end position="318"/>
    </location>
</feature>
<evidence type="ECO:0000313" key="5">
    <source>
        <dbReference type="Proteomes" id="UP001184230"/>
    </source>
</evidence>
<sequence length="638" mass="70149">MTHALEQVYSIQILRAVAASTVAWLHTWTAPLFGLFGVDLFFVISGFVMCMVVDHGRGGPVAFLVDRLTRIVPLYWAVTTMVVLVAWRLPSVMGSTVADLVNYVQSLLFIPHFRDDGQLFPVLMVGWSLNFEMLFYVLIGLVLAFGTSHFAGLMTVALVSLYAIGALFDKQTVGHEFLHNTLWFEFVLGMACFHVYRHPVLAQIPKPLALVLAGACYLAMVGCENMADRIWVAGVPSFFMLLFALQLEVPIRRAGSLMLRFIVHVGDSSYATYLSHMFVIGFLERVVYVRLGIAENYATSLFSLACCLAAGSLIYRLVDRPFVRSARWMVKRFRASGALSAGPGAVRGPMVRGALKRQNPASLGHRVKPLEEGEMSTFVATDPAAYEAYVGRGSQRLAPVFVRFAGVSDHEKVLDIGCGTGHLTRAISAAHARATGIDLSSPYVEFARRITAPEEVTFDVGDALDLPYQDGEFDRALSMLALDVLPDPAQGLREMRRVTRKAGTVAVVVNNFRCGWTPFSLVWDAAAVLDADGAAMRDEMVCKPLGWPGGLAGLFDEAGFADVVQEQIGAVFDYQSFEDYWSTFLTGQGKTGSYVTQLQTPKRDELRRHVRAAYLSGMSDGPRSFTTSFWAARGMIST</sequence>
<dbReference type="EMBL" id="JAVDRF010000015">
    <property type="protein sequence ID" value="MDR6539207.1"/>
    <property type="molecule type" value="Genomic_DNA"/>
</dbReference>
<keyword evidence="1" id="KW-1133">Transmembrane helix</keyword>
<dbReference type="Gene3D" id="3.40.50.150">
    <property type="entry name" value="Vaccinia Virus protein VP39"/>
    <property type="match status" value="1"/>
</dbReference>
<dbReference type="Pfam" id="PF08241">
    <property type="entry name" value="Methyltransf_11"/>
    <property type="match status" value="1"/>
</dbReference>
<feature type="transmembrane region" description="Helical" evidence="1">
    <location>
        <begin position="270"/>
        <end position="291"/>
    </location>
</feature>
<keyword evidence="4" id="KW-0489">Methyltransferase</keyword>
<dbReference type="InterPro" id="IPR050879">
    <property type="entry name" value="Acyltransferase_3"/>
</dbReference>
<organism evidence="4 5">
    <name type="scientific">Variovorax soli</name>
    <dbReference type="NCBI Taxonomy" id="376815"/>
    <lineage>
        <taxon>Bacteria</taxon>
        <taxon>Pseudomonadati</taxon>
        <taxon>Pseudomonadota</taxon>
        <taxon>Betaproteobacteria</taxon>
        <taxon>Burkholderiales</taxon>
        <taxon>Comamonadaceae</taxon>
        <taxon>Variovorax</taxon>
    </lineage>
</organism>
<reference evidence="4 5" key="1">
    <citation type="submission" date="2023-07" db="EMBL/GenBank/DDBJ databases">
        <title>Sorghum-associated microbial communities from plants grown in Nebraska, USA.</title>
        <authorList>
            <person name="Schachtman D."/>
        </authorList>
    </citation>
    <scope>NUCLEOTIDE SEQUENCE [LARGE SCALE GENOMIC DNA]</scope>
    <source>
        <strain evidence="4 5">DS1781</strain>
    </source>
</reference>
<feature type="transmembrane region" description="Helical" evidence="1">
    <location>
        <begin position="233"/>
        <end position="249"/>
    </location>
</feature>
<feature type="transmembrane region" description="Helical" evidence="1">
    <location>
        <begin position="150"/>
        <end position="168"/>
    </location>
</feature>
<accession>A0ABU1NL71</accession>
<evidence type="ECO:0000256" key="1">
    <source>
        <dbReference type="SAM" id="Phobius"/>
    </source>
</evidence>
<name>A0ABU1NL71_9BURK</name>
<dbReference type="InterPro" id="IPR029063">
    <property type="entry name" value="SAM-dependent_MTases_sf"/>
</dbReference>